<name>A0A9P5NL66_GYMJU</name>
<keyword evidence="2" id="KW-1185">Reference proteome</keyword>
<comment type="caution">
    <text evidence="1">The sequence shown here is derived from an EMBL/GenBank/DDBJ whole genome shotgun (WGS) entry which is preliminary data.</text>
</comment>
<dbReference type="AlphaFoldDB" id="A0A9P5NL66"/>
<organism evidence="1 2">
    <name type="scientific">Gymnopilus junonius</name>
    <name type="common">Spectacular rustgill mushroom</name>
    <name type="synonym">Gymnopilus spectabilis subsp. junonius</name>
    <dbReference type="NCBI Taxonomy" id="109634"/>
    <lineage>
        <taxon>Eukaryota</taxon>
        <taxon>Fungi</taxon>
        <taxon>Dikarya</taxon>
        <taxon>Basidiomycota</taxon>
        <taxon>Agaricomycotina</taxon>
        <taxon>Agaricomycetes</taxon>
        <taxon>Agaricomycetidae</taxon>
        <taxon>Agaricales</taxon>
        <taxon>Agaricineae</taxon>
        <taxon>Hymenogastraceae</taxon>
        <taxon>Gymnopilus</taxon>
    </lineage>
</organism>
<evidence type="ECO:0000313" key="1">
    <source>
        <dbReference type="EMBL" id="KAF8890282.1"/>
    </source>
</evidence>
<protein>
    <submittedName>
        <fullName evidence="1">Uncharacterized protein</fullName>
    </submittedName>
</protein>
<sequence>MIASETITLCIPLGRAEFANEVWTTTTVLLPEVVNDGKPSAALRVVAGVGTLATAGVDWEEVVWAGVDVVEVDVACVWVVVPVVWICWVVDLWEVWEVFWAAEDEEVWLVEGVDDAVDVEEVEEDSGAAKYAAAQELEKTYSLHPVALAAVDAQVEAQEAEANRGDETVLEDSGRFWQHNQTAKDKNG</sequence>
<reference evidence="1" key="1">
    <citation type="submission" date="2020-11" db="EMBL/GenBank/DDBJ databases">
        <authorList>
            <consortium name="DOE Joint Genome Institute"/>
            <person name="Ahrendt S."/>
            <person name="Riley R."/>
            <person name="Andreopoulos W."/>
            <person name="LaButti K."/>
            <person name="Pangilinan J."/>
            <person name="Ruiz-duenas F.J."/>
            <person name="Barrasa J.M."/>
            <person name="Sanchez-Garcia M."/>
            <person name="Camarero S."/>
            <person name="Miyauchi S."/>
            <person name="Serrano A."/>
            <person name="Linde D."/>
            <person name="Babiker R."/>
            <person name="Drula E."/>
            <person name="Ayuso-Fernandez I."/>
            <person name="Pacheco R."/>
            <person name="Padilla G."/>
            <person name="Ferreira P."/>
            <person name="Barriuso J."/>
            <person name="Kellner H."/>
            <person name="Castanera R."/>
            <person name="Alfaro M."/>
            <person name="Ramirez L."/>
            <person name="Pisabarro A.G."/>
            <person name="Kuo A."/>
            <person name="Tritt A."/>
            <person name="Lipzen A."/>
            <person name="He G."/>
            <person name="Yan M."/>
            <person name="Ng V."/>
            <person name="Cullen D."/>
            <person name="Martin F."/>
            <person name="Rosso M.-N."/>
            <person name="Henrissat B."/>
            <person name="Hibbett D."/>
            <person name="Martinez A.T."/>
            <person name="Grigoriev I.V."/>
        </authorList>
    </citation>
    <scope>NUCLEOTIDE SEQUENCE</scope>
    <source>
        <strain evidence="1">AH 44721</strain>
    </source>
</reference>
<accession>A0A9P5NL66</accession>
<dbReference type="EMBL" id="JADNYJ010000076">
    <property type="protein sequence ID" value="KAF8890282.1"/>
    <property type="molecule type" value="Genomic_DNA"/>
</dbReference>
<proteinExistence type="predicted"/>
<dbReference type="Proteomes" id="UP000724874">
    <property type="component" value="Unassembled WGS sequence"/>
</dbReference>
<evidence type="ECO:0000313" key="2">
    <source>
        <dbReference type="Proteomes" id="UP000724874"/>
    </source>
</evidence>
<gene>
    <name evidence="1" type="ORF">CPB84DRAFT_1749120</name>
</gene>